<dbReference type="AlphaFoldDB" id="A0A8D7F8X6"/>
<name>A0A8D7F8X6_MUSAM</name>
<organism evidence="1">
    <name type="scientific">Musa acuminata subsp. malaccensis</name>
    <name type="common">Wild banana</name>
    <name type="synonym">Musa malaccensis</name>
    <dbReference type="NCBI Taxonomy" id="214687"/>
    <lineage>
        <taxon>Eukaryota</taxon>
        <taxon>Viridiplantae</taxon>
        <taxon>Streptophyta</taxon>
        <taxon>Embryophyta</taxon>
        <taxon>Tracheophyta</taxon>
        <taxon>Spermatophyta</taxon>
        <taxon>Magnoliopsida</taxon>
        <taxon>Liliopsida</taxon>
        <taxon>Zingiberales</taxon>
        <taxon>Musaceae</taxon>
        <taxon>Musa</taxon>
    </lineage>
</organism>
<evidence type="ECO:0000313" key="1">
    <source>
        <dbReference type="EMBL" id="CAG1844993.1"/>
    </source>
</evidence>
<reference evidence="1" key="1">
    <citation type="submission" date="2021-03" db="EMBL/GenBank/DDBJ databases">
        <authorList>
            <consortium name="Genoscope - CEA"/>
            <person name="William W."/>
        </authorList>
    </citation>
    <scope>NUCLEOTIDE SEQUENCE</scope>
    <source>
        <strain evidence="1">Doubled-haploid Pahang</strain>
    </source>
</reference>
<dbReference type="EMBL" id="HG996471">
    <property type="protein sequence ID" value="CAG1844993.1"/>
    <property type="molecule type" value="Genomic_DNA"/>
</dbReference>
<gene>
    <name evidence="1" type="ORF">GSMUA_147880.1</name>
</gene>
<accession>A0A8D7F8X6</accession>
<protein>
    <submittedName>
        <fullName evidence="1">(wild Malaysian banana) hypothetical protein</fullName>
    </submittedName>
</protein>
<proteinExistence type="predicted"/>
<sequence length="74" mass="8421">MGRATSSPPLQGPIHHPRGELQVAQHPHPLNSLFSFCDYRYMMQNRRWPNNSTRGQGKRKCGFITISLMLGLIS</sequence>